<dbReference type="AlphaFoldDB" id="A0A9J5Y6M7"/>
<feature type="transmembrane region" description="Helical" evidence="1">
    <location>
        <begin position="20"/>
        <end position="39"/>
    </location>
</feature>
<proteinExistence type="predicted"/>
<sequence length="115" mass="13303">MNSGNDYEHKTFLSLWFSRFVFPCKIGALVFSIAGLGSLKQVMIMASSEVTGRNGDKFDIHELSLWSPVFFVQVWAWERIVSLQPEQAPNYNIVRTYTLAMEGWSIPKFYKDKEE</sequence>
<organism evidence="2 3">
    <name type="scientific">Solanum commersonii</name>
    <name type="common">Commerson's wild potato</name>
    <name type="synonym">Commerson's nightshade</name>
    <dbReference type="NCBI Taxonomy" id="4109"/>
    <lineage>
        <taxon>Eukaryota</taxon>
        <taxon>Viridiplantae</taxon>
        <taxon>Streptophyta</taxon>
        <taxon>Embryophyta</taxon>
        <taxon>Tracheophyta</taxon>
        <taxon>Spermatophyta</taxon>
        <taxon>Magnoliopsida</taxon>
        <taxon>eudicotyledons</taxon>
        <taxon>Gunneridae</taxon>
        <taxon>Pentapetalae</taxon>
        <taxon>asterids</taxon>
        <taxon>lamiids</taxon>
        <taxon>Solanales</taxon>
        <taxon>Solanaceae</taxon>
        <taxon>Solanoideae</taxon>
        <taxon>Solaneae</taxon>
        <taxon>Solanum</taxon>
    </lineage>
</organism>
<keyword evidence="1" id="KW-0812">Transmembrane</keyword>
<dbReference type="Proteomes" id="UP000824120">
    <property type="component" value="Chromosome 7"/>
</dbReference>
<reference evidence="2 3" key="1">
    <citation type="submission" date="2020-09" db="EMBL/GenBank/DDBJ databases">
        <title>De no assembly of potato wild relative species, Solanum commersonii.</title>
        <authorList>
            <person name="Cho K."/>
        </authorList>
    </citation>
    <scope>NUCLEOTIDE SEQUENCE [LARGE SCALE GENOMIC DNA]</scope>
    <source>
        <strain evidence="2">LZ3.2</strain>
        <tissue evidence="2">Leaf</tissue>
    </source>
</reference>
<comment type="caution">
    <text evidence="2">The sequence shown here is derived from an EMBL/GenBank/DDBJ whole genome shotgun (WGS) entry which is preliminary data.</text>
</comment>
<accession>A0A9J5Y6M7</accession>
<name>A0A9J5Y6M7_SOLCO</name>
<dbReference type="EMBL" id="JACXVP010000007">
    <property type="protein sequence ID" value="KAG5595551.1"/>
    <property type="molecule type" value="Genomic_DNA"/>
</dbReference>
<protein>
    <recommendedName>
        <fullName evidence="4">Aminotransferase-like plant mobile domain-containing protein</fullName>
    </recommendedName>
</protein>
<gene>
    <name evidence="2" type="ORF">H5410_036783</name>
</gene>
<evidence type="ECO:0000313" key="2">
    <source>
        <dbReference type="EMBL" id="KAG5595551.1"/>
    </source>
</evidence>
<keyword evidence="1" id="KW-0472">Membrane</keyword>
<keyword evidence="3" id="KW-1185">Reference proteome</keyword>
<evidence type="ECO:0008006" key="4">
    <source>
        <dbReference type="Google" id="ProtNLM"/>
    </source>
</evidence>
<keyword evidence="1" id="KW-1133">Transmembrane helix</keyword>
<evidence type="ECO:0000313" key="3">
    <source>
        <dbReference type="Proteomes" id="UP000824120"/>
    </source>
</evidence>
<evidence type="ECO:0000256" key="1">
    <source>
        <dbReference type="SAM" id="Phobius"/>
    </source>
</evidence>
<dbReference type="OrthoDB" id="1572276at2759"/>